<keyword evidence="3" id="KW-1003">Cell membrane</keyword>
<evidence type="ECO:0000313" key="13">
    <source>
        <dbReference type="Proteomes" id="UP000750197"/>
    </source>
</evidence>
<dbReference type="GO" id="GO:0019646">
    <property type="term" value="P:aerobic electron transport chain"/>
    <property type="evidence" value="ECO:0007669"/>
    <property type="project" value="InterPro"/>
</dbReference>
<dbReference type="AlphaFoldDB" id="A0A8J8CDY9"/>
<evidence type="ECO:0000256" key="7">
    <source>
        <dbReference type="ARBA" id="ARBA00022982"/>
    </source>
</evidence>
<proteinExistence type="predicted"/>
<accession>A0A8J8CDY9</accession>
<keyword evidence="10 11" id="KW-0472">Membrane</keyword>
<dbReference type="PIRSF" id="PIRSF006446">
    <property type="entry name" value="Cyt_quinol_oxidase_1"/>
    <property type="match status" value="1"/>
</dbReference>
<dbReference type="PANTHER" id="PTHR30365:SF14">
    <property type="entry name" value="CYTOCHROME BD MENAQUINOL OXIDASE SUBUNIT I-RELATED"/>
    <property type="match status" value="1"/>
</dbReference>
<dbReference type="Proteomes" id="UP000750197">
    <property type="component" value="Unassembled WGS sequence"/>
</dbReference>
<keyword evidence="2" id="KW-0813">Transport</keyword>
<keyword evidence="9" id="KW-0408">Iron</keyword>
<dbReference type="GO" id="GO:0005886">
    <property type="term" value="C:plasma membrane"/>
    <property type="evidence" value="ECO:0007669"/>
    <property type="project" value="UniProtKB-SubCell"/>
</dbReference>
<keyword evidence="6" id="KW-0479">Metal-binding</keyword>
<keyword evidence="8 11" id="KW-1133">Transmembrane helix</keyword>
<keyword evidence="4" id="KW-0349">Heme</keyword>
<feature type="transmembrane region" description="Helical" evidence="11">
    <location>
        <begin position="20"/>
        <end position="40"/>
    </location>
</feature>
<dbReference type="GO" id="GO:0020037">
    <property type="term" value="F:heme binding"/>
    <property type="evidence" value="ECO:0007669"/>
    <property type="project" value="TreeGrafter"/>
</dbReference>
<dbReference type="GO" id="GO:0070069">
    <property type="term" value="C:cytochrome complex"/>
    <property type="evidence" value="ECO:0007669"/>
    <property type="project" value="InterPro"/>
</dbReference>
<dbReference type="GO" id="GO:0046872">
    <property type="term" value="F:metal ion binding"/>
    <property type="evidence" value="ECO:0007669"/>
    <property type="project" value="UniProtKB-KW"/>
</dbReference>
<evidence type="ECO:0000256" key="11">
    <source>
        <dbReference type="SAM" id="Phobius"/>
    </source>
</evidence>
<evidence type="ECO:0000256" key="8">
    <source>
        <dbReference type="ARBA" id="ARBA00022989"/>
    </source>
</evidence>
<sequence>MAGTTLSPLDYGRLLMAVTLGFHSLFIILGVGLSAMMSIAELLGILKKRNEFSLMARRWSYGFSIMFGVGAASGTAVAFELYLLWPTFMNIATRVVALPFFLEVVFGFFPEAIFLPIYYYGWNRFSKPIYHWLASLPIVIGSALSGFLIVTVNSFMNTPAGFSYTINAQGLITSVYNVNPIAAMFNPATPFETSHVVGATYVGTAFMIASIYAYRIIRGDRSNYNILAFKFAVVFGFISSALDGIAGSLSATFLSQYQPEKFAAMEELYRTQSYAFEKFFDYTIPVRGLMSFLADGRWNATMTGLDNFPASTWPDVPLVHAAFDLMSAFGFYFVIVSFAAIVALSLLRRHISLVNLAYYAVLPSGPLAYLTFLLGWIVDEEGRQPWIIYNLMTVKQGFTTSYSAVPLLFFSFLTFYTLLTVITVYILQRYYKAHPLNKGNGSVYGGD</sequence>
<evidence type="ECO:0000256" key="4">
    <source>
        <dbReference type="ARBA" id="ARBA00022617"/>
    </source>
</evidence>
<dbReference type="GO" id="GO:0016682">
    <property type="term" value="F:oxidoreductase activity, acting on diphenols and related substances as donors, oxygen as acceptor"/>
    <property type="evidence" value="ECO:0007669"/>
    <property type="project" value="TreeGrafter"/>
</dbReference>
<feature type="transmembrane region" description="Helical" evidence="11">
    <location>
        <begin position="132"/>
        <end position="156"/>
    </location>
</feature>
<reference evidence="12" key="1">
    <citation type="submission" date="2021-05" db="EMBL/GenBank/DDBJ databases">
        <title>Genomic insights into ecological role and evolution of a novel Thermoplasmata order Candidatus Sysuiplasmatales.</title>
        <authorList>
            <person name="Yuan Y."/>
        </authorList>
    </citation>
    <scope>NUCLEOTIDE SEQUENCE</scope>
    <source>
        <strain evidence="12">TUT19-bin139</strain>
    </source>
</reference>
<dbReference type="PANTHER" id="PTHR30365">
    <property type="entry name" value="CYTOCHROME D UBIQUINOL OXIDASE"/>
    <property type="match status" value="1"/>
</dbReference>
<dbReference type="GO" id="GO:0009055">
    <property type="term" value="F:electron transfer activity"/>
    <property type="evidence" value="ECO:0007669"/>
    <property type="project" value="InterPro"/>
</dbReference>
<keyword evidence="7" id="KW-0249">Electron transport</keyword>
<dbReference type="InterPro" id="IPR002585">
    <property type="entry name" value="Cyt-d_ubiquinol_oxidase_su_1"/>
</dbReference>
<feature type="transmembrane region" description="Helical" evidence="11">
    <location>
        <begin position="407"/>
        <end position="427"/>
    </location>
</feature>
<feature type="transmembrane region" description="Helical" evidence="11">
    <location>
        <begin position="226"/>
        <end position="246"/>
    </location>
</feature>
<dbReference type="EMBL" id="JAHEAC010000038">
    <property type="protein sequence ID" value="MBX8644097.1"/>
    <property type="molecule type" value="Genomic_DNA"/>
</dbReference>
<evidence type="ECO:0000256" key="5">
    <source>
        <dbReference type="ARBA" id="ARBA00022692"/>
    </source>
</evidence>
<comment type="caution">
    <text evidence="12">The sequence shown here is derived from an EMBL/GenBank/DDBJ whole genome shotgun (WGS) entry which is preliminary data.</text>
</comment>
<name>A0A8J8CDY9_9ARCH</name>
<evidence type="ECO:0000256" key="10">
    <source>
        <dbReference type="ARBA" id="ARBA00023136"/>
    </source>
</evidence>
<organism evidence="12 13">
    <name type="scientific">Candidatus Sysuiplasma superficiale</name>
    <dbReference type="NCBI Taxonomy" id="2823368"/>
    <lineage>
        <taxon>Archaea</taxon>
        <taxon>Methanobacteriati</taxon>
        <taxon>Thermoplasmatota</taxon>
        <taxon>Thermoplasmata</taxon>
        <taxon>Candidatus Sysuiplasmatales</taxon>
        <taxon>Candidatus Sysuiplasmataceae</taxon>
        <taxon>Candidatus Sysuiplasma</taxon>
    </lineage>
</organism>
<keyword evidence="5 11" id="KW-0812">Transmembrane</keyword>
<evidence type="ECO:0000256" key="6">
    <source>
        <dbReference type="ARBA" id="ARBA00022723"/>
    </source>
</evidence>
<protein>
    <submittedName>
        <fullName evidence="12">Cytochrome ubiquinol oxidase subunit I</fullName>
    </submittedName>
</protein>
<dbReference type="Pfam" id="PF01654">
    <property type="entry name" value="Cyt_bd_oxida_I"/>
    <property type="match status" value="1"/>
</dbReference>
<feature type="transmembrane region" description="Helical" evidence="11">
    <location>
        <begin position="97"/>
        <end position="120"/>
    </location>
</feature>
<feature type="transmembrane region" description="Helical" evidence="11">
    <location>
        <begin position="194"/>
        <end position="214"/>
    </location>
</feature>
<feature type="transmembrane region" description="Helical" evidence="11">
    <location>
        <begin position="321"/>
        <end position="344"/>
    </location>
</feature>
<evidence type="ECO:0000256" key="9">
    <source>
        <dbReference type="ARBA" id="ARBA00023004"/>
    </source>
</evidence>
<feature type="transmembrane region" description="Helical" evidence="11">
    <location>
        <begin position="61"/>
        <end position="85"/>
    </location>
</feature>
<evidence type="ECO:0000256" key="2">
    <source>
        <dbReference type="ARBA" id="ARBA00022448"/>
    </source>
</evidence>
<gene>
    <name evidence="12" type="ORF">KIY12_05155</name>
</gene>
<feature type="transmembrane region" description="Helical" evidence="11">
    <location>
        <begin position="356"/>
        <end position="378"/>
    </location>
</feature>
<evidence type="ECO:0000256" key="1">
    <source>
        <dbReference type="ARBA" id="ARBA00004651"/>
    </source>
</evidence>
<evidence type="ECO:0000313" key="12">
    <source>
        <dbReference type="EMBL" id="MBX8644097.1"/>
    </source>
</evidence>
<comment type="subcellular location">
    <subcellularLocation>
        <location evidence="1">Cell membrane</location>
        <topology evidence="1">Multi-pass membrane protein</topology>
    </subcellularLocation>
</comment>
<evidence type="ECO:0000256" key="3">
    <source>
        <dbReference type="ARBA" id="ARBA00022475"/>
    </source>
</evidence>